<keyword evidence="3" id="KW-1185">Reference proteome</keyword>
<protein>
    <recommendedName>
        <fullName evidence="4">AAA domain-containing protein</fullName>
    </recommendedName>
</protein>
<proteinExistence type="predicted"/>
<feature type="region of interest" description="Disordered" evidence="1">
    <location>
        <begin position="1"/>
        <end position="22"/>
    </location>
</feature>
<feature type="compositionally biased region" description="Polar residues" evidence="1">
    <location>
        <begin position="1"/>
        <end position="16"/>
    </location>
</feature>
<name>A0ABP7WN35_9SPHI</name>
<comment type="caution">
    <text evidence="2">The sequence shown here is derived from an EMBL/GenBank/DDBJ whole genome shotgun (WGS) entry which is preliminary data.</text>
</comment>
<reference evidence="3" key="1">
    <citation type="journal article" date="2019" name="Int. J. Syst. Evol. Microbiol.">
        <title>The Global Catalogue of Microorganisms (GCM) 10K type strain sequencing project: providing services to taxonomists for standard genome sequencing and annotation.</title>
        <authorList>
            <consortium name="The Broad Institute Genomics Platform"/>
            <consortium name="The Broad Institute Genome Sequencing Center for Infectious Disease"/>
            <person name="Wu L."/>
            <person name="Ma J."/>
        </authorList>
    </citation>
    <scope>NUCLEOTIDE SEQUENCE [LARGE SCALE GENOMIC DNA]</scope>
    <source>
        <strain evidence="3">JCM 17085</strain>
    </source>
</reference>
<dbReference type="RefSeq" id="WP_345102169.1">
    <property type="nucleotide sequence ID" value="NZ_BAABCV010000004.1"/>
</dbReference>
<dbReference type="SUPFAM" id="SSF52540">
    <property type="entry name" value="P-loop containing nucleoside triphosphate hydrolases"/>
    <property type="match status" value="1"/>
</dbReference>
<evidence type="ECO:0000313" key="2">
    <source>
        <dbReference type="EMBL" id="GAA4092684.1"/>
    </source>
</evidence>
<sequence length="350" mass="38959">MNSQNKENLLDQSNGGENMKEASPVSNFVKDLEGQAFISGLEIINAKVPEHNWLIDGILPLNTICVLSGPSDTGKSILARQIAVAAALGKNEVAGFKLNLTYNSSMYISTEDSVQDWQEKLLKYKLTEEEIKRLTNLTWSSTYNLKLIEKRLATNPVDILIIDVFSDTFEQDINNAIQVRKHFLQYKELAARYGCTVLFIHHVSKKGEAGAPSKANVLGSQGIESSMRCVLELRSDPKEDDCRHLIITKSNYLSPADKKEAYKLKLDSTLRYEYTGDRSLISDLSKTRSGTSPALILRIMALSDQGLSVREVEAKIKEEGYSLCRSRINEIIRQQRAGKTSPGDACPVAI</sequence>
<dbReference type="InterPro" id="IPR027417">
    <property type="entry name" value="P-loop_NTPase"/>
</dbReference>
<dbReference type="Gene3D" id="3.40.50.300">
    <property type="entry name" value="P-loop containing nucleotide triphosphate hydrolases"/>
    <property type="match status" value="1"/>
</dbReference>
<accession>A0ABP7WN35</accession>
<dbReference type="Pfam" id="PF13481">
    <property type="entry name" value="AAA_25"/>
    <property type="match status" value="1"/>
</dbReference>
<dbReference type="Proteomes" id="UP001500841">
    <property type="component" value="Unassembled WGS sequence"/>
</dbReference>
<organism evidence="2 3">
    <name type="scientific">Mucilaginibacter panaciglaebae</name>
    <dbReference type="NCBI Taxonomy" id="502331"/>
    <lineage>
        <taxon>Bacteria</taxon>
        <taxon>Pseudomonadati</taxon>
        <taxon>Bacteroidota</taxon>
        <taxon>Sphingobacteriia</taxon>
        <taxon>Sphingobacteriales</taxon>
        <taxon>Sphingobacteriaceae</taxon>
        <taxon>Mucilaginibacter</taxon>
    </lineage>
</organism>
<evidence type="ECO:0000256" key="1">
    <source>
        <dbReference type="SAM" id="MobiDB-lite"/>
    </source>
</evidence>
<gene>
    <name evidence="2" type="ORF">GCM10022392_13780</name>
</gene>
<evidence type="ECO:0008006" key="4">
    <source>
        <dbReference type="Google" id="ProtNLM"/>
    </source>
</evidence>
<dbReference type="EMBL" id="BAABCV010000004">
    <property type="protein sequence ID" value="GAA4092684.1"/>
    <property type="molecule type" value="Genomic_DNA"/>
</dbReference>
<evidence type="ECO:0000313" key="3">
    <source>
        <dbReference type="Proteomes" id="UP001500841"/>
    </source>
</evidence>